<reference evidence="3" key="1">
    <citation type="journal article" date="2015" name="Nat. Genet.">
        <title>The genome and transcriptome of the zoonotic hookworm Ancylostoma ceylanicum identify infection-specific gene families.</title>
        <authorList>
            <person name="Schwarz E.M."/>
            <person name="Hu Y."/>
            <person name="Antoshechkin I."/>
            <person name="Miller M.M."/>
            <person name="Sternberg P.W."/>
            <person name="Aroian R.V."/>
        </authorList>
    </citation>
    <scope>NUCLEOTIDE SEQUENCE</scope>
    <source>
        <strain evidence="3">HY135</strain>
    </source>
</reference>
<evidence type="ECO:0000313" key="2">
    <source>
        <dbReference type="EMBL" id="EYC39857.1"/>
    </source>
</evidence>
<feature type="region of interest" description="Disordered" evidence="1">
    <location>
        <begin position="180"/>
        <end position="205"/>
    </location>
</feature>
<dbReference type="CDD" id="cd20335">
    <property type="entry name" value="BRcat_RBR"/>
    <property type="match status" value="1"/>
</dbReference>
<protein>
    <submittedName>
        <fullName evidence="2">Uncharacterized protein</fullName>
    </submittedName>
</protein>
<sequence>MLTPAATTAVRTYKMLQRSGLAYQMMSLECADTQIIKLSINNLRMSLCDSEGYYHDCDRLVNKGHFENNRYRRRSPGQKASNNYAFVKTIYDPQHTLSKKRYKRLLADRSDGFCFDVPYSLNKHERWKKVNDPSLPSIRPTWMSETILVTQQVKSTCFYDELPSRTITSKQVNDYDNAMEISSTKRRKTKRSHIKHSDEKGQLERDGVEPAEIHLDIIRLPCHAAPKAQGSKNGTTRRHPMSDPIAYDYDCSDREDDLGCSSEDLSNPDFSEIQQTQRTITLRDYLFYEQPSTSTRRVRKNPGDSELSCSCEIISVKPPVLIDVSEATNSTHIFEIIDVKVNEMHSADLRQQITPLVPGYCTLQWFGEKRACVKTKPTYKLFFALFFELESDRRTLRVRINTNTPFCAEYSRVDLLKMLAKRQKFKSLFTDLLKFILETIETEPHEHEDNRNRETKKRFLPETNSERLAVKAIRACERDQIAFIEPHYIFDDFEIVCSVEEDPAICCRCISPYKTDLFLTLYGTMCRQCIASYVVRQLRLSRFPLQIPLVSATGSSSIDLLYAILPRSVVSLVIKKSYAHFYTLEHPEAVFARCPQCSVPVVVSHKSEFGTCKCSECGCFWCYLCTSEPHWPMNCLEFREWKKKWDAQYFFEEFNLDERERVLSIECRCGRIFFAPENSAHGVICPDKRCKGRFEQEGLINSAYLFRRKFWAQYRKEVHKRGDKEGYPCTTDYLEPKKLIYKQFVKFFCTLFKVCIEARRERFNETKRKEYEEAARKAFPSKAGTGIAIVLRKTVLYLAENCTAWLYLHRSDRHRHLKSTVSQILRSFLELQEELLHPRPGFNIRVENLRRDMNNLITMFCQLVKN</sequence>
<feature type="compositionally biased region" description="Basic residues" evidence="1">
    <location>
        <begin position="184"/>
        <end position="194"/>
    </location>
</feature>
<evidence type="ECO:0000313" key="3">
    <source>
        <dbReference type="Proteomes" id="UP000024635"/>
    </source>
</evidence>
<comment type="caution">
    <text evidence="2">The sequence shown here is derived from an EMBL/GenBank/DDBJ whole genome shotgun (WGS) entry which is preliminary data.</text>
</comment>
<accession>A0A016WKP9</accession>
<name>A0A016WKP9_9BILA</name>
<proteinExistence type="predicted"/>
<evidence type="ECO:0000256" key="1">
    <source>
        <dbReference type="SAM" id="MobiDB-lite"/>
    </source>
</evidence>
<dbReference type="PANTHER" id="PTHR31063:SF4">
    <property type="entry name" value="IBR DOMAIN-CONTAINING PROTEIN"/>
    <property type="match status" value="1"/>
</dbReference>
<dbReference type="AlphaFoldDB" id="A0A016WKP9"/>
<gene>
    <name evidence="2" type="primary">Acey_s0638.g969</name>
    <name evidence="2" type="ORF">Y032_0638g969</name>
</gene>
<dbReference type="OrthoDB" id="5787359at2759"/>
<feature type="compositionally biased region" description="Basic and acidic residues" evidence="1">
    <location>
        <begin position="195"/>
        <end position="205"/>
    </location>
</feature>
<dbReference type="PANTHER" id="PTHR31063">
    <property type="entry name" value="PROTEIN CBG08668"/>
    <property type="match status" value="1"/>
</dbReference>
<keyword evidence="3" id="KW-1185">Reference proteome</keyword>
<dbReference type="Proteomes" id="UP000024635">
    <property type="component" value="Unassembled WGS sequence"/>
</dbReference>
<dbReference type="SUPFAM" id="SSF57850">
    <property type="entry name" value="RING/U-box"/>
    <property type="match status" value="1"/>
</dbReference>
<organism evidence="2 3">
    <name type="scientific">Ancylostoma ceylanicum</name>
    <dbReference type="NCBI Taxonomy" id="53326"/>
    <lineage>
        <taxon>Eukaryota</taxon>
        <taxon>Metazoa</taxon>
        <taxon>Ecdysozoa</taxon>
        <taxon>Nematoda</taxon>
        <taxon>Chromadorea</taxon>
        <taxon>Rhabditida</taxon>
        <taxon>Rhabditina</taxon>
        <taxon>Rhabditomorpha</taxon>
        <taxon>Strongyloidea</taxon>
        <taxon>Ancylostomatidae</taxon>
        <taxon>Ancylostomatinae</taxon>
        <taxon>Ancylostoma</taxon>
    </lineage>
</organism>
<dbReference type="EMBL" id="JARK01000238">
    <property type="protein sequence ID" value="EYC39857.1"/>
    <property type="molecule type" value="Genomic_DNA"/>
</dbReference>